<keyword evidence="7" id="KW-0560">Oxidoreductase</keyword>
<dbReference type="Pfam" id="PF00067">
    <property type="entry name" value="p450"/>
    <property type="match status" value="1"/>
</dbReference>
<keyword evidence="5 6" id="KW-0408">Iron</keyword>
<comment type="caution">
    <text evidence="9">The sequence shown here is derived from an EMBL/GenBank/DDBJ whole genome shotgun (WGS) entry which is preliminary data.</text>
</comment>
<evidence type="ECO:0000256" key="7">
    <source>
        <dbReference type="RuleBase" id="RU000461"/>
    </source>
</evidence>
<dbReference type="PRINTS" id="PR00385">
    <property type="entry name" value="P450"/>
</dbReference>
<evidence type="ECO:0000313" key="10">
    <source>
        <dbReference type="Proteomes" id="UP001285441"/>
    </source>
</evidence>
<evidence type="ECO:0000313" key="9">
    <source>
        <dbReference type="EMBL" id="KAK3367963.1"/>
    </source>
</evidence>
<dbReference type="GO" id="GO:0004497">
    <property type="term" value="F:monooxygenase activity"/>
    <property type="evidence" value="ECO:0007669"/>
    <property type="project" value="UniProtKB-KW"/>
</dbReference>
<reference evidence="9" key="1">
    <citation type="journal article" date="2023" name="Mol. Phylogenet. Evol.">
        <title>Genome-scale phylogeny and comparative genomics of the fungal order Sordariales.</title>
        <authorList>
            <person name="Hensen N."/>
            <person name="Bonometti L."/>
            <person name="Westerberg I."/>
            <person name="Brannstrom I.O."/>
            <person name="Guillou S."/>
            <person name="Cros-Aarteil S."/>
            <person name="Calhoun S."/>
            <person name="Haridas S."/>
            <person name="Kuo A."/>
            <person name="Mondo S."/>
            <person name="Pangilinan J."/>
            <person name="Riley R."/>
            <person name="LaButti K."/>
            <person name="Andreopoulos B."/>
            <person name="Lipzen A."/>
            <person name="Chen C."/>
            <person name="Yan M."/>
            <person name="Daum C."/>
            <person name="Ng V."/>
            <person name="Clum A."/>
            <person name="Steindorff A."/>
            <person name="Ohm R.A."/>
            <person name="Martin F."/>
            <person name="Silar P."/>
            <person name="Natvig D.O."/>
            <person name="Lalanne C."/>
            <person name="Gautier V."/>
            <person name="Ament-Velasquez S.L."/>
            <person name="Kruys A."/>
            <person name="Hutchinson M.I."/>
            <person name="Powell A.J."/>
            <person name="Barry K."/>
            <person name="Miller A.N."/>
            <person name="Grigoriev I.V."/>
            <person name="Debuchy R."/>
            <person name="Gladieux P."/>
            <person name="Hiltunen Thoren M."/>
            <person name="Johannesson H."/>
        </authorList>
    </citation>
    <scope>NUCLEOTIDE SEQUENCE</scope>
    <source>
        <strain evidence="9">CBS 232.78</strain>
    </source>
</reference>
<dbReference type="InterPro" id="IPR036396">
    <property type="entry name" value="Cyt_P450_sf"/>
</dbReference>
<evidence type="ECO:0000256" key="8">
    <source>
        <dbReference type="SAM" id="Phobius"/>
    </source>
</evidence>
<gene>
    <name evidence="9" type="ORF">B0H63DRAFT_498122</name>
</gene>
<dbReference type="PANTHER" id="PTHR24305">
    <property type="entry name" value="CYTOCHROME P450"/>
    <property type="match status" value="1"/>
</dbReference>
<keyword evidence="7" id="KW-0503">Monooxygenase</keyword>
<keyword evidence="8" id="KW-0472">Membrane</keyword>
<name>A0AAE0N2Q7_9PEZI</name>
<keyword evidence="10" id="KW-1185">Reference proteome</keyword>
<dbReference type="GO" id="GO:0020037">
    <property type="term" value="F:heme binding"/>
    <property type="evidence" value="ECO:0007669"/>
    <property type="project" value="InterPro"/>
</dbReference>
<accession>A0AAE0N2Q7</accession>
<reference evidence="9" key="2">
    <citation type="submission" date="2023-06" db="EMBL/GenBank/DDBJ databases">
        <authorList>
            <consortium name="Lawrence Berkeley National Laboratory"/>
            <person name="Haridas S."/>
            <person name="Hensen N."/>
            <person name="Bonometti L."/>
            <person name="Westerberg I."/>
            <person name="Brannstrom I.O."/>
            <person name="Guillou S."/>
            <person name="Cros-Aarteil S."/>
            <person name="Calhoun S."/>
            <person name="Kuo A."/>
            <person name="Mondo S."/>
            <person name="Pangilinan J."/>
            <person name="Riley R."/>
            <person name="LaButti K."/>
            <person name="Andreopoulos B."/>
            <person name="Lipzen A."/>
            <person name="Chen C."/>
            <person name="Yanf M."/>
            <person name="Daum C."/>
            <person name="Ng V."/>
            <person name="Clum A."/>
            <person name="Steindorff A."/>
            <person name="Ohm R."/>
            <person name="Martin F."/>
            <person name="Silar P."/>
            <person name="Natvig D."/>
            <person name="Lalanne C."/>
            <person name="Gautier V."/>
            <person name="Ament-velasquez S.L."/>
            <person name="Kruys A."/>
            <person name="Hutchinson M.I."/>
            <person name="Powell A.J."/>
            <person name="Barry K."/>
            <person name="Miller A.N."/>
            <person name="Grigoriev I.V."/>
            <person name="Debuchy R."/>
            <person name="Gladieux P."/>
            <person name="Thoren M.H."/>
            <person name="Johannesson H."/>
        </authorList>
    </citation>
    <scope>NUCLEOTIDE SEQUENCE</scope>
    <source>
        <strain evidence="9">CBS 232.78</strain>
    </source>
</reference>
<dbReference type="GO" id="GO:0016705">
    <property type="term" value="F:oxidoreductase activity, acting on paired donors, with incorporation or reduction of molecular oxygen"/>
    <property type="evidence" value="ECO:0007669"/>
    <property type="project" value="InterPro"/>
</dbReference>
<dbReference type="InterPro" id="IPR001128">
    <property type="entry name" value="Cyt_P450"/>
</dbReference>
<evidence type="ECO:0000256" key="5">
    <source>
        <dbReference type="ARBA" id="ARBA00023004"/>
    </source>
</evidence>
<keyword evidence="8" id="KW-1133">Transmembrane helix</keyword>
<dbReference type="CDD" id="cd11058">
    <property type="entry name" value="CYP60B-like"/>
    <property type="match status" value="1"/>
</dbReference>
<dbReference type="PROSITE" id="PS00086">
    <property type="entry name" value="CYTOCHROME_P450"/>
    <property type="match status" value="1"/>
</dbReference>
<dbReference type="InterPro" id="IPR050121">
    <property type="entry name" value="Cytochrome_P450_monoxygenase"/>
</dbReference>
<evidence type="ECO:0000256" key="1">
    <source>
        <dbReference type="ARBA" id="ARBA00001971"/>
    </source>
</evidence>
<dbReference type="InterPro" id="IPR017972">
    <property type="entry name" value="Cyt_P450_CS"/>
</dbReference>
<dbReference type="PANTHER" id="PTHR24305:SF210">
    <property type="entry name" value="CYTOCHROME P450 MONOOXYGENASE ASQL-RELATED"/>
    <property type="match status" value="1"/>
</dbReference>
<comment type="similarity">
    <text evidence="2 7">Belongs to the cytochrome P450 family.</text>
</comment>
<evidence type="ECO:0000256" key="3">
    <source>
        <dbReference type="ARBA" id="ARBA00022617"/>
    </source>
</evidence>
<dbReference type="AlphaFoldDB" id="A0AAE0N2Q7"/>
<protein>
    <submittedName>
        <fullName evidence="9">Isotrichodermin C-15 hydroxylase</fullName>
    </submittedName>
</protein>
<dbReference type="SUPFAM" id="SSF48264">
    <property type="entry name" value="Cytochrome P450"/>
    <property type="match status" value="1"/>
</dbReference>
<evidence type="ECO:0000256" key="4">
    <source>
        <dbReference type="ARBA" id="ARBA00022723"/>
    </source>
</evidence>
<keyword evidence="4 6" id="KW-0479">Metal-binding</keyword>
<evidence type="ECO:0000256" key="6">
    <source>
        <dbReference type="PIRSR" id="PIRSR602401-1"/>
    </source>
</evidence>
<feature type="binding site" description="axial binding residue" evidence="6">
    <location>
        <position position="457"/>
    </location>
    <ligand>
        <name>heme</name>
        <dbReference type="ChEBI" id="CHEBI:30413"/>
    </ligand>
    <ligandPart>
        <name>Fe</name>
        <dbReference type="ChEBI" id="CHEBI:18248"/>
    </ligandPart>
</feature>
<dbReference type="InterPro" id="IPR002401">
    <property type="entry name" value="Cyt_P450_E_grp-I"/>
</dbReference>
<proteinExistence type="inferred from homology"/>
<comment type="cofactor">
    <cofactor evidence="1 6">
        <name>heme</name>
        <dbReference type="ChEBI" id="CHEBI:30413"/>
    </cofactor>
</comment>
<keyword evidence="8" id="KW-0812">Transmembrane</keyword>
<sequence>MISVDLVLAQWASPYGIFLAVILLISIIPLTWFVYNVYFHPLAGFPGPLLHRGSMIPKIATQLSGNITNKMTELHRIYGPVVRVAPSELSYTTVPAWKDIYTAGKDRQAMTVNTVYGRNEKEFFGACSILWQSSNAEHARHRRVLAPAFSEKALREHEPIILHHIRLFIQRMRENACKPVDLCAWFNFVSFDIIGDLTFGESFDCLEQSKYHPWIWFIFGRLKMMMYSQVIDTLGILGTAIQMSIPQRIKDEVLGHVAYSREKISRRQEQEKETGRRSDFMTHILRQVGESKEKGMITHDELVANAQILVMAGSETTATLLAAAAYYLMRNPQTQHRLEREIRSAFANEGEITAASTSGTSLPYLLAVLNEALRMHPPLPTGIHRIVPDGGAIIDGQFVAAGTDVIVHQWAAYRAPENFTDPDLFVPERWLPDASAGKYAGDNRDVFQPFSVGPRSCIGRSLAYIEARIVFVKLLWNFDMELNPESKDWADQKTWVVYEKLPLMARLTLARRE</sequence>
<dbReference type="GO" id="GO:0005506">
    <property type="term" value="F:iron ion binding"/>
    <property type="evidence" value="ECO:0007669"/>
    <property type="project" value="InterPro"/>
</dbReference>
<feature type="transmembrane region" description="Helical" evidence="8">
    <location>
        <begin position="15"/>
        <end position="35"/>
    </location>
</feature>
<keyword evidence="3 6" id="KW-0349">Heme</keyword>
<dbReference type="Proteomes" id="UP001285441">
    <property type="component" value="Unassembled WGS sequence"/>
</dbReference>
<dbReference type="EMBL" id="JAULSW010000011">
    <property type="protein sequence ID" value="KAK3367963.1"/>
    <property type="molecule type" value="Genomic_DNA"/>
</dbReference>
<dbReference type="Gene3D" id="1.10.630.10">
    <property type="entry name" value="Cytochrome P450"/>
    <property type="match status" value="1"/>
</dbReference>
<organism evidence="9 10">
    <name type="scientific">Podospora didyma</name>
    <dbReference type="NCBI Taxonomy" id="330526"/>
    <lineage>
        <taxon>Eukaryota</taxon>
        <taxon>Fungi</taxon>
        <taxon>Dikarya</taxon>
        <taxon>Ascomycota</taxon>
        <taxon>Pezizomycotina</taxon>
        <taxon>Sordariomycetes</taxon>
        <taxon>Sordariomycetidae</taxon>
        <taxon>Sordariales</taxon>
        <taxon>Podosporaceae</taxon>
        <taxon>Podospora</taxon>
    </lineage>
</organism>
<dbReference type="PRINTS" id="PR00463">
    <property type="entry name" value="EP450I"/>
</dbReference>
<evidence type="ECO:0000256" key="2">
    <source>
        <dbReference type="ARBA" id="ARBA00010617"/>
    </source>
</evidence>